<protein>
    <submittedName>
        <fullName evidence="5">Uncharacterized protein LOC111085461</fullName>
    </submittedName>
</protein>
<dbReference type="PANTHER" id="PTHR23278:SF19">
    <property type="entry name" value="OBSCURIN"/>
    <property type="match status" value="1"/>
</dbReference>
<dbReference type="InterPro" id="IPR013783">
    <property type="entry name" value="Ig-like_fold"/>
</dbReference>
<dbReference type="InterPro" id="IPR007110">
    <property type="entry name" value="Ig-like_dom"/>
</dbReference>
<dbReference type="PROSITE" id="PS50835">
    <property type="entry name" value="IG_LIKE"/>
    <property type="match status" value="1"/>
</dbReference>
<evidence type="ECO:0000313" key="5">
    <source>
        <dbReference type="RefSeq" id="XP_022239833.1"/>
    </source>
</evidence>
<keyword evidence="1" id="KW-0472">Membrane</keyword>
<dbReference type="InterPro" id="IPR036179">
    <property type="entry name" value="Ig-like_dom_sf"/>
</dbReference>
<dbReference type="InterPro" id="IPR036116">
    <property type="entry name" value="FN3_sf"/>
</dbReference>
<dbReference type="PANTHER" id="PTHR23278">
    <property type="entry name" value="SIDESTEP PROTEIN"/>
    <property type="match status" value="1"/>
</dbReference>
<dbReference type="SUPFAM" id="SSF49265">
    <property type="entry name" value="Fibronectin type III"/>
    <property type="match status" value="1"/>
</dbReference>
<evidence type="ECO:0000313" key="4">
    <source>
        <dbReference type="Proteomes" id="UP000694941"/>
    </source>
</evidence>
<gene>
    <name evidence="5" type="primary">LOC111085461</name>
</gene>
<feature type="domain" description="Fibronectin type-III" evidence="3">
    <location>
        <begin position="116"/>
        <end position="211"/>
    </location>
</feature>
<dbReference type="Gene3D" id="2.60.40.10">
    <property type="entry name" value="Immunoglobulins"/>
    <property type="match status" value="2"/>
</dbReference>
<keyword evidence="1" id="KW-0812">Transmembrane</keyword>
<keyword evidence="4" id="KW-1185">Reference proteome</keyword>
<dbReference type="PROSITE" id="PS50853">
    <property type="entry name" value="FN3"/>
    <property type="match status" value="1"/>
</dbReference>
<dbReference type="CDD" id="cd00063">
    <property type="entry name" value="FN3"/>
    <property type="match status" value="1"/>
</dbReference>
<feature type="domain" description="Ig-like" evidence="2">
    <location>
        <begin position="18"/>
        <end position="94"/>
    </location>
</feature>
<evidence type="ECO:0000256" key="1">
    <source>
        <dbReference type="SAM" id="Phobius"/>
    </source>
</evidence>
<accession>A0ABM1S878</accession>
<dbReference type="SMART" id="SM00060">
    <property type="entry name" value="FN3"/>
    <property type="match status" value="1"/>
</dbReference>
<organism evidence="4 5">
    <name type="scientific">Limulus polyphemus</name>
    <name type="common">Atlantic horseshoe crab</name>
    <dbReference type="NCBI Taxonomy" id="6850"/>
    <lineage>
        <taxon>Eukaryota</taxon>
        <taxon>Metazoa</taxon>
        <taxon>Ecdysozoa</taxon>
        <taxon>Arthropoda</taxon>
        <taxon>Chelicerata</taxon>
        <taxon>Merostomata</taxon>
        <taxon>Xiphosura</taxon>
        <taxon>Limulidae</taxon>
        <taxon>Limulus</taxon>
    </lineage>
</organism>
<name>A0ABM1S878_LIMPO</name>
<evidence type="ECO:0000259" key="3">
    <source>
        <dbReference type="PROSITE" id="PS50853"/>
    </source>
</evidence>
<dbReference type="RefSeq" id="XP_022239833.1">
    <property type="nucleotide sequence ID" value="XM_022384125.1"/>
</dbReference>
<dbReference type="Proteomes" id="UP000694941">
    <property type="component" value="Unplaced"/>
</dbReference>
<proteinExistence type="predicted"/>
<dbReference type="SUPFAM" id="SSF48726">
    <property type="entry name" value="Immunoglobulin"/>
    <property type="match status" value="1"/>
</dbReference>
<feature type="transmembrane region" description="Helical" evidence="1">
    <location>
        <begin position="226"/>
        <end position="248"/>
    </location>
</feature>
<dbReference type="InterPro" id="IPR003961">
    <property type="entry name" value="FN3_dom"/>
</dbReference>
<keyword evidence="1" id="KW-1133">Transmembrane helix</keyword>
<sequence>MTLNRKWKFYIISTLYFPVAPVCRPAQRYVYGTAVHETVKVLCEVEADPEEVTFRWMFNNSLGNREVLTFEDDMTRSVASFIPQNQEDYGTLVCWGSNKVGMQKEPCFYNVTAAGPPTMPVNCSVRNLTIDSVEVGCLKGYNGGLSQHFVLELHGNDLQKVHKKLTSKKPEFSLERLSKHTKYQISIYAVNAKGRSETWTTDFNTLASFDETEGSNDVWFVEFSPVLVTTVAGVAGLVFVVLVIIVVVKIRSRRNRKRVAGKTFFGVENRDESVTLKSSAEHYSPLSTVEDERGPDIIPANGNLVELRNVNENETFVGDTVRWTSPLVGVHSQFHSLCEVSLGPDMELPLCSQQQNTFSPQVHLSSSQEAAQDNGLNVKVLPSSPALRRINPGRPEEIFYFCY</sequence>
<dbReference type="GeneID" id="111085461"/>
<reference evidence="5" key="1">
    <citation type="submission" date="2025-08" db="UniProtKB">
        <authorList>
            <consortium name="RefSeq"/>
        </authorList>
    </citation>
    <scope>IDENTIFICATION</scope>
    <source>
        <tissue evidence="5">Muscle</tissue>
    </source>
</reference>
<evidence type="ECO:0000259" key="2">
    <source>
        <dbReference type="PROSITE" id="PS50835"/>
    </source>
</evidence>